<feature type="chain" id="PRO_5016372126" description="Apple domain-containing protein" evidence="1">
    <location>
        <begin position="21"/>
        <end position="131"/>
    </location>
</feature>
<dbReference type="GeneID" id="37115506"/>
<evidence type="ECO:0008006" key="4">
    <source>
        <dbReference type="Google" id="ProtNLM"/>
    </source>
</evidence>
<dbReference type="Gene3D" id="3.50.4.10">
    <property type="entry name" value="Hepatocyte Growth Factor"/>
    <property type="match status" value="1"/>
</dbReference>
<evidence type="ECO:0000256" key="1">
    <source>
        <dbReference type="SAM" id="SignalP"/>
    </source>
</evidence>
<dbReference type="OrthoDB" id="4502466at2759"/>
<evidence type="ECO:0000313" key="3">
    <source>
        <dbReference type="Proteomes" id="UP000246702"/>
    </source>
</evidence>
<proteinExistence type="predicted"/>
<protein>
    <recommendedName>
        <fullName evidence="4">Apple domain-containing protein</fullName>
    </recommendedName>
</protein>
<dbReference type="Proteomes" id="UP000246702">
    <property type="component" value="Unassembled WGS sequence"/>
</dbReference>
<keyword evidence="1" id="KW-0732">Signal</keyword>
<organism evidence="2 3">
    <name type="scientific">Aspergillus sclerotioniger CBS 115572</name>
    <dbReference type="NCBI Taxonomy" id="1450535"/>
    <lineage>
        <taxon>Eukaryota</taxon>
        <taxon>Fungi</taxon>
        <taxon>Dikarya</taxon>
        <taxon>Ascomycota</taxon>
        <taxon>Pezizomycotina</taxon>
        <taxon>Eurotiomycetes</taxon>
        <taxon>Eurotiomycetidae</taxon>
        <taxon>Eurotiales</taxon>
        <taxon>Aspergillaceae</taxon>
        <taxon>Aspergillus</taxon>
        <taxon>Aspergillus subgen. Circumdati</taxon>
    </lineage>
</organism>
<dbReference type="AlphaFoldDB" id="A0A317W6G7"/>
<feature type="signal peptide" evidence="1">
    <location>
        <begin position="1"/>
        <end position="20"/>
    </location>
</feature>
<accession>A0A317W6G7</accession>
<dbReference type="EMBL" id="MSFK01000020">
    <property type="protein sequence ID" value="PWY81689.1"/>
    <property type="molecule type" value="Genomic_DNA"/>
</dbReference>
<keyword evidence="3" id="KW-1185">Reference proteome</keyword>
<sequence length="131" mass="13556">MKTFSTLFVTLSLLASPISAKGTNCWSGYASDTIGVFSGAPITFSMKLNGPVACGQKCDSVDKCAAWLYTESSGKCELYRRNALHISSNLGFAYGTCDGSSALLNNTTSSSAARVSSISVQASVTTVSNAA</sequence>
<name>A0A317W6G7_9EURO</name>
<comment type="caution">
    <text evidence="2">The sequence shown here is derived from an EMBL/GenBank/DDBJ whole genome shotgun (WGS) entry which is preliminary data.</text>
</comment>
<dbReference type="RefSeq" id="XP_025465757.1">
    <property type="nucleotide sequence ID" value="XM_025613363.1"/>
</dbReference>
<gene>
    <name evidence="2" type="ORF">BO94DRAFT_547955</name>
</gene>
<evidence type="ECO:0000313" key="2">
    <source>
        <dbReference type="EMBL" id="PWY81689.1"/>
    </source>
</evidence>
<reference evidence="2 3" key="1">
    <citation type="submission" date="2016-12" db="EMBL/GenBank/DDBJ databases">
        <title>The genomes of Aspergillus section Nigri reveals drivers in fungal speciation.</title>
        <authorList>
            <consortium name="DOE Joint Genome Institute"/>
            <person name="Vesth T.C."/>
            <person name="Nybo J."/>
            <person name="Theobald S."/>
            <person name="Brandl J."/>
            <person name="Frisvad J.C."/>
            <person name="Nielsen K.F."/>
            <person name="Lyhne E.K."/>
            <person name="Kogle M.E."/>
            <person name="Kuo A."/>
            <person name="Riley R."/>
            <person name="Clum A."/>
            <person name="Nolan M."/>
            <person name="Lipzen A."/>
            <person name="Salamov A."/>
            <person name="Henrissat B."/>
            <person name="Wiebenga A."/>
            <person name="De Vries R.P."/>
            <person name="Grigoriev I.V."/>
            <person name="Mortensen U.H."/>
            <person name="Andersen M.R."/>
            <person name="Baker S.E."/>
        </authorList>
    </citation>
    <scope>NUCLEOTIDE SEQUENCE [LARGE SCALE GENOMIC DNA]</scope>
    <source>
        <strain evidence="2 3">CBS 115572</strain>
    </source>
</reference>